<sequence length="210" mass="22109">MGAIGFATMIVLGNLITVPAGHPSPGADPAEASRFVADHRGLVQWSSALTPIAWFGIALFAAGAFVVLWPLERRRGEAWSVVGVAGLLLQTAVFVGVIGARLAVVQQPGEASALWPLQDALLTLNGTFLAVALIGLSIAGFRCGLIRRWHQLLGFTAATLTFASAVLTPLVIDRGGVFGLIGLTGWLLWVVWLLAYGTALIKHPLSRPAE</sequence>
<evidence type="ECO:0000256" key="1">
    <source>
        <dbReference type="SAM" id="Phobius"/>
    </source>
</evidence>
<evidence type="ECO:0008006" key="4">
    <source>
        <dbReference type="Google" id="ProtNLM"/>
    </source>
</evidence>
<gene>
    <name evidence="2" type="ORF">GCM10009745_78880</name>
</gene>
<proteinExistence type="predicted"/>
<feature type="transmembrane region" description="Helical" evidence="1">
    <location>
        <begin position="78"/>
        <end position="100"/>
    </location>
</feature>
<organism evidence="2 3">
    <name type="scientific">Kribbella yunnanensis</name>
    <dbReference type="NCBI Taxonomy" id="190194"/>
    <lineage>
        <taxon>Bacteria</taxon>
        <taxon>Bacillati</taxon>
        <taxon>Actinomycetota</taxon>
        <taxon>Actinomycetes</taxon>
        <taxon>Propionibacteriales</taxon>
        <taxon>Kribbellaceae</taxon>
        <taxon>Kribbella</taxon>
    </lineage>
</organism>
<keyword evidence="3" id="KW-1185">Reference proteome</keyword>
<protein>
    <recommendedName>
        <fullName evidence="4">DUF4386 family protein</fullName>
    </recommendedName>
</protein>
<dbReference type="EMBL" id="BAAANF010000029">
    <property type="protein sequence ID" value="GAA1718311.1"/>
    <property type="molecule type" value="Genomic_DNA"/>
</dbReference>
<keyword evidence="1" id="KW-1133">Transmembrane helix</keyword>
<reference evidence="2 3" key="1">
    <citation type="journal article" date="2019" name="Int. J. Syst. Evol. Microbiol.">
        <title>The Global Catalogue of Microorganisms (GCM) 10K type strain sequencing project: providing services to taxonomists for standard genome sequencing and annotation.</title>
        <authorList>
            <consortium name="The Broad Institute Genomics Platform"/>
            <consortium name="The Broad Institute Genome Sequencing Center for Infectious Disease"/>
            <person name="Wu L."/>
            <person name="Ma J."/>
        </authorList>
    </citation>
    <scope>NUCLEOTIDE SEQUENCE [LARGE SCALE GENOMIC DNA]</scope>
    <source>
        <strain evidence="2 3">JCM 14307</strain>
    </source>
</reference>
<accession>A0ABN2J5A6</accession>
<evidence type="ECO:0000313" key="2">
    <source>
        <dbReference type="EMBL" id="GAA1718311.1"/>
    </source>
</evidence>
<name>A0ABN2J5A6_9ACTN</name>
<keyword evidence="1" id="KW-0812">Transmembrane</keyword>
<dbReference type="Proteomes" id="UP001500280">
    <property type="component" value="Unassembled WGS sequence"/>
</dbReference>
<feature type="transmembrane region" description="Helical" evidence="1">
    <location>
        <begin position="178"/>
        <end position="201"/>
    </location>
</feature>
<keyword evidence="1" id="KW-0472">Membrane</keyword>
<evidence type="ECO:0000313" key="3">
    <source>
        <dbReference type="Proteomes" id="UP001500280"/>
    </source>
</evidence>
<feature type="transmembrane region" description="Helical" evidence="1">
    <location>
        <begin position="52"/>
        <end position="71"/>
    </location>
</feature>
<comment type="caution">
    <text evidence="2">The sequence shown here is derived from an EMBL/GenBank/DDBJ whole genome shotgun (WGS) entry which is preliminary data.</text>
</comment>
<feature type="transmembrane region" description="Helical" evidence="1">
    <location>
        <begin position="120"/>
        <end position="140"/>
    </location>
</feature>
<feature type="transmembrane region" description="Helical" evidence="1">
    <location>
        <begin position="152"/>
        <end position="172"/>
    </location>
</feature>